<evidence type="ECO:0000313" key="17">
    <source>
        <dbReference type="Proteomes" id="UP000078228"/>
    </source>
</evidence>
<dbReference type="Pfam" id="PF02096">
    <property type="entry name" value="60KD_IMP"/>
    <property type="match status" value="1"/>
</dbReference>
<comment type="similarity">
    <text evidence="2 13">Belongs to the OXA1/ALB3/YidC family. Type 1 subfamily.</text>
</comment>
<evidence type="ECO:0000259" key="15">
    <source>
        <dbReference type="Pfam" id="PF14849"/>
    </source>
</evidence>
<dbReference type="GO" id="GO:0015031">
    <property type="term" value="P:protein transport"/>
    <property type="evidence" value="ECO:0007669"/>
    <property type="project" value="UniProtKB-KW"/>
</dbReference>
<evidence type="ECO:0000256" key="10">
    <source>
        <dbReference type="ARBA" id="ARBA00023186"/>
    </source>
</evidence>
<evidence type="ECO:0000256" key="4">
    <source>
        <dbReference type="ARBA" id="ARBA00022448"/>
    </source>
</evidence>
<evidence type="ECO:0000256" key="11">
    <source>
        <dbReference type="ARBA" id="ARBA00033245"/>
    </source>
</evidence>
<organism evidence="16 17">
    <name type="scientific">Moraxella catarrhalis</name>
    <name type="common">Branhamella catarrhalis</name>
    <dbReference type="NCBI Taxonomy" id="480"/>
    <lineage>
        <taxon>Bacteria</taxon>
        <taxon>Pseudomonadati</taxon>
        <taxon>Pseudomonadota</taxon>
        <taxon>Gammaproteobacteria</taxon>
        <taxon>Moraxellales</taxon>
        <taxon>Moraxellaceae</taxon>
        <taxon>Moraxella</taxon>
    </lineage>
</organism>
<accession>A0A198USU9</accession>
<evidence type="ECO:0000256" key="1">
    <source>
        <dbReference type="ARBA" id="ARBA00004429"/>
    </source>
</evidence>
<comment type="subunit">
    <text evidence="13">Interacts with the Sec translocase complex via SecD. Specifically interacts with transmembrane segments of nascent integral membrane proteins during membrane integration.</text>
</comment>
<evidence type="ECO:0000313" key="16">
    <source>
        <dbReference type="EMBL" id="OAU98367.1"/>
    </source>
</evidence>
<dbReference type="InterPro" id="IPR028055">
    <property type="entry name" value="YidC/Oxa/ALB_C"/>
</dbReference>
<feature type="transmembrane region" description="Helical" evidence="13">
    <location>
        <begin position="14"/>
        <end position="34"/>
    </location>
</feature>
<comment type="caution">
    <text evidence="16">The sequence shown here is derived from an EMBL/GenBank/DDBJ whole genome shotgun (WGS) entry which is preliminary data.</text>
</comment>
<dbReference type="InterPro" id="IPR028053">
    <property type="entry name" value="Membr_insert_YidC_N"/>
</dbReference>
<evidence type="ECO:0000256" key="9">
    <source>
        <dbReference type="ARBA" id="ARBA00023136"/>
    </source>
</evidence>
<dbReference type="InterPro" id="IPR047196">
    <property type="entry name" value="YidC_ALB_C"/>
</dbReference>
<dbReference type="NCBIfam" id="TIGR03592">
    <property type="entry name" value="yidC_oxa1_cterm"/>
    <property type="match status" value="1"/>
</dbReference>
<protein>
    <recommendedName>
        <fullName evidence="3 13">Membrane protein insertase YidC</fullName>
    </recommendedName>
    <alternativeName>
        <fullName evidence="12 13">Foldase YidC</fullName>
    </alternativeName>
    <alternativeName>
        <fullName evidence="11 13">Membrane integrase YidC</fullName>
    </alternativeName>
    <alternativeName>
        <fullName evidence="13">Membrane protein YidC</fullName>
    </alternativeName>
</protein>
<dbReference type="Pfam" id="PF14849">
    <property type="entry name" value="YidC_periplas"/>
    <property type="match status" value="1"/>
</dbReference>
<keyword evidence="7 13" id="KW-0653">Protein transport</keyword>
<dbReference type="NCBIfam" id="NF002352">
    <property type="entry name" value="PRK01318.1-3"/>
    <property type="match status" value="1"/>
</dbReference>
<evidence type="ECO:0000256" key="8">
    <source>
        <dbReference type="ARBA" id="ARBA00022989"/>
    </source>
</evidence>
<dbReference type="PATRIC" id="fig|480.237.peg.1770"/>
<dbReference type="PANTHER" id="PTHR12428">
    <property type="entry name" value="OXA1"/>
    <property type="match status" value="1"/>
</dbReference>
<evidence type="ECO:0000256" key="3">
    <source>
        <dbReference type="ARBA" id="ARBA00015325"/>
    </source>
</evidence>
<keyword evidence="4 13" id="KW-0813">Transport</keyword>
<dbReference type="NCBIfam" id="TIGR03593">
    <property type="entry name" value="yidC_nterm"/>
    <property type="match status" value="1"/>
</dbReference>
<dbReference type="InterPro" id="IPR038221">
    <property type="entry name" value="YidC_periplasmic_sf"/>
</dbReference>
<feature type="domain" description="Membrane insertase YidC/Oxa/ALB C-terminal" evidence="14">
    <location>
        <begin position="369"/>
        <end position="547"/>
    </location>
</feature>
<feature type="transmembrane region" description="Helical" evidence="13">
    <location>
        <begin position="466"/>
        <end position="491"/>
    </location>
</feature>
<dbReference type="EMBL" id="LXHC01000002">
    <property type="protein sequence ID" value="OAU98367.1"/>
    <property type="molecule type" value="Genomic_DNA"/>
</dbReference>
<dbReference type="HAMAP" id="MF_01810">
    <property type="entry name" value="YidC_type1"/>
    <property type="match status" value="1"/>
</dbReference>
<evidence type="ECO:0000256" key="7">
    <source>
        <dbReference type="ARBA" id="ARBA00022927"/>
    </source>
</evidence>
<dbReference type="PRINTS" id="PR00701">
    <property type="entry name" value="60KDINNERMP"/>
</dbReference>
<dbReference type="InterPro" id="IPR019998">
    <property type="entry name" value="Membr_insert_YidC"/>
</dbReference>
<evidence type="ECO:0000256" key="2">
    <source>
        <dbReference type="ARBA" id="ARBA00010527"/>
    </source>
</evidence>
<dbReference type="CDD" id="cd20070">
    <property type="entry name" value="5TM_YidC_Alb3"/>
    <property type="match status" value="1"/>
</dbReference>
<keyword evidence="5 13" id="KW-1003">Cell membrane</keyword>
<name>A0A198USU9_MORCA</name>
<dbReference type="Proteomes" id="UP000078228">
    <property type="component" value="Unassembled WGS sequence"/>
</dbReference>
<sequence>MLFIANGFEFMQKILRILIIVAMLITAYLLILAWRDDYAGKPATTQPVAAQTTHSDVPTTQATGDDIPSLSAGSVADTTSANLISVSTDRYEIKINPVGGDIVYAALKQYNATKDSAEPFVLLETDSRTYVAQSGLIGRDGIDTADGRAVYHSPRSSYVLNPSAGSLQVPLTYQKDGLTITKTYTFNAGHYPINLSYNINNNSDQPWQGQMYAQLKRDSSEDPGLDDKGMLSMATYLGGAWGVPSDPYNKLKFSNFDDNINISSKDGWVAIVQHYFVSAWTPSNSFDADFFARTTGNDFYIGYNSPVINVASGKQMTLNSTLYAGPKVQSEMASVAEGLNQTVDYGLLWPISKVLFAILDNINKVIGNWGWSIIVLTLIIKIALFWLSNKSYVSMAKMRAIAPKLQALKDKHGDDRMAMSQEMMQLYRDEKVNPMAGCLPILIQMPIFLGLYWMLVESVELRHAPWIGWITDLSAMDPWFILPIFMGVTMFVQQMLNPQPTDPMQAKMMKILPVVFTVFMLWFPAGLVLYWTVNNLFSMIHQHLVNKRVERQMQARQA</sequence>
<evidence type="ECO:0000256" key="13">
    <source>
        <dbReference type="HAMAP-Rule" id="MF_01810"/>
    </source>
</evidence>
<dbReference type="eggNOG" id="COG0706">
    <property type="taxonomic scope" value="Bacteria"/>
</dbReference>
<dbReference type="InterPro" id="IPR001708">
    <property type="entry name" value="YidC/ALB3/OXA1/COX18"/>
</dbReference>
<feature type="domain" description="Membrane insertase YidC N-terminal" evidence="15">
    <location>
        <begin position="84"/>
        <end position="357"/>
    </location>
</feature>
<dbReference type="PANTHER" id="PTHR12428:SF65">
    <property type="entry name" value="CYTOCHROME C OXIDASE ASSEMBLY PROTEIN COX18, MITOCHONDRIAL"/>
    <property type="match status" value="1"/>
</dbReference>
<dbReference type="GO" id="GO:0005886">
    <property type="term" value="C:plasma membrane"/>
    <property type="evidence" value="ECO:0007669"/>
    <property type="project" value="UniProtKB-SubCell"/>
</dbReference>
<reference evidence="16 17" key="1">
    <citation type="journal article" date="2016" name="Genome Biol. Evol.">
        <title>Comparative Genomic Analyses of the Moraxella catarrhalis Serosensitive and Seroresistant Lineages Demonstrate Their Independent Evolution.</title>
        <authorList>
            <person name="Earl J.P."/>
            <person name="de Vries S.P."/>
            <person name="Ahmed A."/>
            <person name="Powell E."/>
            <person name="Schultz M.P."/>
            <person name="Hermans P.W."/>
            <person name="Hill D.J."/>
            <person name="Zhou Z."/>
            <person name="Constantinidou C.I."/>
            <person name="Hu F.Z."/>
            <person name="Bootsma H.J."/>
            <person name="Ehrlich G.D."/>
        </authorList>
    </citation>
    <scope>NUCLEOTIDE SEQUENCE [LARGE SCALE GENOMIC DNA]</scope>
    <source>
        <strain evidence="16 17">Z7542</strain>
    </source>
</reference>
<comment type="subcellular location">
    <subcellularLocation>
        <location evidence="1">Cell inner membrane</location>
        <topology evidence="1">Multi-pass membrane protein</topology>
    </subcellularLocation>
    <subcellularLocation>
        <location evidence="13">Cell membrane</location>
        <topology evidence="13">Multi-pass membrane protein</topology>
    </subcellularLocation>
</comment>
<evidence type="ECO:0000256" key="5">
    <source>
        <dbReference type="ARBA" id="ARBA00022475"/>
    </source>
</evidence>
<dbReference type="AlphaFoldDB" id="A0A198USU9"/>
<dbReference type="GO" id="GO:0051205">
    <property type="term" value="P:protein insertion into membrane"/>
    <property type="evidence" value="ECO:0007669"/>
    <property type="project" value="TreeGrafter"/>
</dbReference>
<evidence type="ECO:0000256" key="12">
    <source>
        <dbReference type="ARBA" id="ARBA00033342"/>
    </source>
</evidence>
<dbReference type="PRINTS" id="PR01900">
    <property type="entry name" value="YIDCPROTEIN"/>
</dbReference>
<evidence type="ECO:0000256" key="6">
    <source>
        <dbReference type="ARBA" id="ARBA00022692"/>
    </source>
</evidence>
<keyword evidence="8 13" id="KW-1133">Transmembrane helix</keyword>
<keyword evidence="17" id="KW-1185">Reference proteome</keyword>
<gene>
    <name evidence="13" type="primary">yidC</name>
    <name evidence="16" type="ORF">AO384_0128</name>
</gene>
<dbReference type="Gene3D" id="2.70.98.90">
    <property type="match status" value="1"/>
</dbReference>
<proteinExistence type="inferred from homology"/>
<keyword evidence="9 13" id="KW-0472">Membrane</keyword>
<keyword evidence="10 13" id="KW-0143">Chaperone</keyword>
<dbReference type="GO" id="GO:0032977">
    <property type="term" value="F:membrane insertase activity"/>
    <property type="evidence" value="ECO:0007669"/>
    <property type="project" value="InterPro"/>
</dbReference>
<dbReference type="CDD" id="cd19961">
    <property type="entry name" value="EcYidC-like_peri"/>
    <property type="match status" value="1"/>
</dbReference>
<feature type="transmembrane region" description="Helical" evidence="13">
    <location>
        <begin position="511"/>
        <end position="533"/>
    </location>
</feature>
<feature type="transmembrane region" description="Helical" evidence="13">
    <location>
        <begin position="432"/>
        <end position="454"/>
    </location>
</feature>
<comment type="function">
    <text evidence="13">Required for the insertion and/or proper folding and/or complex formation of integral membrane proteins into the membrane. Involved in integration of membrane proteins that insert both dependently and independently of the Sec translocase complex, as well as at least some lipoproteins. Aids folding of multispanning membrane proteins.</text>
</comment>
<evidence type="ECO:0000259" key="14">
    <source>
        <dbReference type="Pfam" id="PF02096"/>
    </source>
</evidence>
<feature type="transmembrane region" description="Helical" evidence="13">
    <location>
        <begin position="369"/>
        <end position="389"/>
    </location>
</feature>
<keyword evidence="6 13" id="KW-0812">Transmembrane</keyword>